<feature type="transmembrane region" description="Helical" evidence="7">
    <location>
        <begin position="242"/>
        <end position="268"/>
    </location>
</feature>
<dbReference type="EMBL" id="ODYU01008291">
    <property type="protein sequence ID" value="SOQ51745.1"/>
    <property type="molecule type" value="Genomic_DNA"/>
</dbReference>
<dbReference type="AlphaFoldDB" id="A0A2H1WF85"/>
<dbReference type="PRINTS" id="PR00259">
    <property type="entry name" value="TMFOUR"/>
</dbReference>
<dbReference type="PROSITE" id="PS00421">
    <property type="entry name" value="TM4_1"/>
    <property type="match status" value="1"/>
</dbReference>
<feature type="transmembrane region" description="Helical" evidence="7">
    <location>
        <begin position="79"/>
        <end position="97"/>
    </location>
</feature>
<comment type="subcellular location">
    <subcellularLocation>
        <location evidence="1">Membrane</location>
        <topology evidence="1">Multi-pass membrane protein</topology>
    </subcellularLocation>
</comment>
<keyword evidence="8" id="KW-0732">Signal</keyword>
<protein>
    <submittedName>
        <fullName evidence="9">SFRICE_031776</fullName>
    </submittedName>
</protein>
<feature type="transmembrane region" description="Helical" evidence="7">
    <location>
        <begin position="109"/>
        <end position="135"/>
    </location>
</feature>
<feature type="transmembrane region" description="Helical" evidence="7">
    <location>
        <begin position="142"/>
        <end position="165"/>
    </location>
</feature>
<evidence type="ECO:0000256" key="4">
    <source>
        <dbReference type="ARBA" id="ARBA00022989"/>
    </source>
</evidence>
<dbReference type="PANTHER" id="PTHR19282">
    <property type="entry name" value="TETRASPANIN"/>
    <property type="match status" value="1"/>
</dbReference>
<sequence>MGCGEFLVKYILFFANLVFANNPPHAPAVARDTLGVGDRATIVGHRKCGSADGRPEPDPCVRRIAFRARLKEPSDRHRWGPLAGLTLLGLGIAVQLQSTDIVQIADYNIQIAPITSMIVGGIVFFIAFFGCCGAIRESNCMLVTYSIFMLLLMIIKLTLAILIFVKLDDVVSKVPLWLNEAFKQDQVSFQAIEKTFTCCGPDGYSSYVGRDLSPTCCATPQCTSLTAYGGCNTHVQQFFQTFGLAIGSVMIVIVSLELVAAVFGLCLANTVRNKSRRARY</sequence>
<keyword evidence="3 7" id="KW-0812">Transmembrane</keyword>
<keyword evidence="4 7" id="KW-1133">Transmembrane helix</keyword>
<evidence type="ECO:0000256" key="1">
    <source>
        <dbReference type="ARBA" id="ARBA00004141"/>
    </source>
</evidence>
<evidence type="ECO:0000256" key="6">
    <source>
        <dbReference type="PIRSR" id="PIRSR002419-1"/>
    </source>
</evidence>
<dbReference type="SUPFAM" id="SSF48652">
    <property type="entry name" value="Tetraspanin"/>
    <property type="match status" value="1"/>
</dbReference>
<feature type="disulfide bond" evidence="6">
    <location>
        <begin position="199"/>
        <end position="217"/>
    </location>
</feature>
<dbReference type="GO" id="GO:0005886">
    <property type="term" value="C:plasma membrane"/>
    <property type="evidence" value="ECO:0007669"/>
    <property type="project" value="TreeGrafter"/>
</dbReference>
<feature type="signal peptide" evidence="8">
    <location>
        <begin position="1"/>
        <end position="20"/>
    </location>
</feature>
<reference evidence="9" key="1">
    <citation type="submission" date="2016-07" db="EMBL/GenBank/DDBJ databases">
        <authorList>
            <person name="Bretaudeau A."/>
        </authorList>
    </citation>
    <scope>NUCLEOTIDE SEQUENCE</scope>
    <source>
        <strain evidence="9">Rice</strain>
        <tissue evidence="9">Whole body</tissue>
    </source>
</reference>
<feature type="chain" id="PRO_5013594589" evidence="8">
    <location>
        <begin position="21"/>
        <end position="280"/>
    </location>
</feature>
<evidence type="ECO:0000256" key="8">
    <source>
        <dbReference type="SAM" id="SignalP"/>
    </source>
</evidence>
<keyword evidence="6" id="KW-1015">Disulfide bond</keyword>
<dbReference type="InterPro" id="IPR018499">
    <property type="entry name" value="Tetraspanin/Peripherin"/>
</dbReference>
<dbReference type="InterPro" id="IPR008952">
    <property type="entry name" value="Tetraspanin_EC2_sf"/>
</dbReference>
<dbReference type="PANTHER" id="PTHR19282:SF456">
    <property type="entry name" value="CD63 MOLECULE"/>
    <property type="match status" value="1"/>
</dbReference>
<evidence type="ECO:0000313" key="9">
    <source>
        <dbReference type="EMBL" id="SOQ51745.1"/>
    </source>
</evidence>
<evidence type="ECO:0000256" key="7">
    <source>
        <dbReference type="SAM" id="Phobius"/>
    </source>
</evidence>
<comment type="similarity">
    <text evidence="2">Belongs to the tetraspanin (TM4SF) family.</text>
</comment>
<evidence type="ECO:0000256" key="3">
    <source>
        <dbReference type="ARBA" id="ARBA00022692"/>
    </source>
</evidence>
<dbReference type="InterPro" id="IPR018503">
    <property type="entry name" value="Tetraspanin_CS"/>
</dbReference>
<keyword evidence="5 7" id="KW-0472">Membrane</keyword>
<proteinExistence type="inferred from homology"/>
<feature type="disulfide bond" evidence="6">
    <location>
        <begin position="198"/>
        <end position="231"/>
    </location>
</feature>
<accession>A0A2H1WF85</accession>
<evidence type="ECO:0000256" key="2">
    <source>
        <dbReference type="ARBA" id="ARBA00006840"/>
    </source>
</evidence>
<dbReference type="Pfam" id="PF00335">
    <property type="entry name" value="Tetraspanin"/>
    <property type="match status" value="1"/>
</dbReference>
<gene>
    <name evidence="9" type="ORF">SFRICE_031776</name>
</gene>
<evidence type="ECO:0000256" key="5">
    <source>
        <dbReference type="ARBA" id="ARBA00023136"/>
    </source>
</evidence>
<organism evidence="9">
    <name type="scientific">Spodoptera frugiperda</name>
    <name type="common">Fall armyworm</name>
    <dbReference type="NCBI Taxonomy" id="7108"/>
    <lineage>
        <taxon>Eukaryota</taxon>
        <taxon>Metazoa</taxon>
        <taxon>Ecdysozoa</taxon>
        <taxon>Arthropoda</taxon>
        <taxon>Hexapoda</taxon>
        <taxon>Insecta</taxon>
        <taxon>Pterygota</taxon>
        <taxon>Neoptera</taxon>
        <taxon>Endopterygota</taxon>
        <taxon>Lepidoptera</taxon>
        <taxon>Glossata</taxon>
        <taxon>Ditrysia</taxon>
        <taxon>Noctuoidea</taxon>
        <taxon>Noctuidae</taxon>
        <taxon>Amphipyrinae</taxon>
        <taxon>Spodoptera</taxon>
    </lineage>
</organism>
<name>A0A2H1WF85_SPOFR</name>